<dbReference type="HAMAP" id="MF_01320_B">
    <property type="entry name" value="Ribosomal_uL2_B"/>
    <property type="match status" value="1"/>
</dbReference>
<evidence type="ECO:0000259" key="8">
    <source>
        <dbReference type="SMART" id="SM01383"/>
    </source>
</evidence>
<dbReference type="SMART" id="SM01383">
    <property type="entry name" value="Ribosomal_L2"/>
    <property type="match status" value="1"/>
</dbReference>
<dbReference type="FunFam" id="4.10.950.10:FF:000001">
    <property type="entry name" value="50S ribosomal protein L2"/>
    <property type="match status" value="1"/>
</dbReference>
<name>A0A8F4SNJ3_9MONI</name>
<dbReference type="InterPro" id="IPR008991">
    <property type="entry name" value="Translation_prot_SH3-like_sf"/>
</dbReference>
<proteinExistence type="inferred from homology"/>
<dbReference type="InterPro" id="IPR002171">
    <property type="entry name" value="Ribosomal_uL2"/>
</dbReference>
<dbReference type="PIRSF" id="PIRSF002158">
    <property type="entry name" value="Ribosomal_L2"/>
    <property type="match status" value="1"/>
</dbReference>
<evidence type="ECO:0000256" key="1">
    <source>
        <dbReference type="ARBA" id="ARBA00005636"/>
    </source>
</evidence>
<evidence type="ECO:0000256" key="3">
    <source>
        <dbReference type="ARBA" id="ARBA00022980"/>
    </source>
</evidence>
<dbReference type="GO" id="GO:0005762">
    <property type="term" value="C:mitochondrial large ribosomal subunit"/>
    <property type="evidence" value="ECO:0007669"/>
    <property type="project" value="TreeGrafter"/>
</dbReference>
<dbReference type="InterPro" id="IPR014726">
    <property type="entry name" value="Ribosomal_uL2_dom3"/>
</dbReference>
<dbReference type="SMART" id="SM01382">
    <property type="entry name" value="Ribosomal_L2_C"/>
    <property type="match status" value="1"/>
</dbReference>
<keyword evidence="4 5" id="KW-0687">Ribonucleoprotein</keyword>
<dbReference type="GO" id="GO:0016740">
    <property type="term" value="F:transferase activity"/>
    <property type="evidence" value="ECO:0007669"/>
    <property type="project" value="InterPro"/>
</dbReference>
<dbReference type="PROSITE" id="PS00467">
    <property type="entry name" value="RIBOSOMAL_L2"/>
    <property type="match status" value="1"/>
</dbReference>
<dbReference type="PANTHER" id="PTHR13691:SF5">
    <property type="entry name" value="LARGE RIBOSOMAL SUBUNIT PROTEIN UL2M"/>
    <property type="match status" value="1"/>
</dbReference>
<evidence type="ECO:0000256" key="5">
    <source>
        <dbReference type="HAMAP-Rule" id="MF_01320"/>
    </source>
</evidence>
<feature type="domain" description="Large ribosomal subunit protein uL2 RNA-binding" evidence="8">
    <location>
        <begin position="42"/>
        <end position="118"/>
    </location>
</feature>
<dbReference type="Gene3D" id="2.40.50.140">
    <property type="entry name" value="Nucleic acid-binding proteins"/>
    <property type="match status" value="1"/>
</dbReference>
<accession>A0A8F4SNJ3</accession>
<dbReference type="EMBL" id="MZ066610">
    <property type="protein sequence ID" value="QXF60126.1"/>
    <property type="molecule type" value="Genomic_DNA"/>
</dbReference>
<dbReference type="InterPro" id="IPR022669">
    <property type="entry name" value="Ribosomal_uL2_C"/>
</dbReference>
<evidence type="ECO:0000259" key="7">
    <source>
        <dbReference type="SMART" id="SM01382"/>
    </source>
</evidence>
<comment type="subunit">
    <text evidence="2 5">Part of the 50S ribosomal subunit.</text>
</comment>
<dbReference type="AlphaFoldDB" id="A0A8F4SNJ3"/>
<dbReference type="InterPro" id="IPR022666">
    <property type="entry name" value="Ribosomal_uL2_RNA-bd_dom"/>
</dbReference>
<dbReference type="PANTHER" id="PTHR13691">
    <property type="entry name" value="RIBOSOMAL PROTEIN L2"/>
    <property type="match status" value="1"/>
</dbReference>
<feature type="region of interest" description="Disordered" evidence="6">
    <location>
        <begin position="223"/>
        <end position="254"/>
    </location>
</feature>
<dbReference type="GO" id="GO:0009507">
    <property type="term" value="C:chloroplast"/>
    <property type="evidence" value="ECO:0007669"/>
    <property type="project" value="UniProtKB-SubCell"/>
</dbReference>
<feature type="domain" description="Large ribosomal subunit protein uL2 C-terminal" evidence="7">
    <location>
        <begin position="124"/>
        <end position="253"/>
    </location>
</feature>
<dbReference type="GO" id="GO:0003735">
    <property type="term" value="F:structural constituent of ribosome"/>
    <property type="evidence" value="ECO:0007669"/>
    <property type="project" value="InterPro"/>
</dbReference>
<evidence type="ECO:0000256" key="6">
    <source>
        <dbReference type="SAM" id="MobiDB-lite"/>
    </source>
</evidence>
<organism evidence="9">
    <name type="scientific">Ophioglossum vulgatum</name>
    <name type="common">southern adder's-tongue</name>
    <dbReference type="NCBI Taxonomy" id="49227"/>
    <lineage>
        <taxon>Eukaryota</taxon>
        <taxon>Viridiplantae</taxon>
        <taxon>Streptophyta</taxon>
        <taxon>Embryophyta</taxon>
        <taxon>Tracheophyta</taxon>
        <taxon>Polypodiopsida</taxon>
        <taxon>Ophioglossidae</taxon>
        <taxon>Ophioglossales</taxon>
        <taxon>Ophioglossaceae</taxon>
        <taxon>Ophioglossoideae</taxon>
        <taxon>Ophioglossum</taxon>
    </lineage>
</organism>
<comment type="similarity">
    <text evidence="1 5">Belongs to the universal ribosomal protein uL2 family.</text>
</comment>
<keyword evidence="9" id="KW-0934">Plastid</keyword>
<dbReference type="GO" id="GO:0019843">
    <property type="term" value="F:rRNA binding"/>
    <property type="evidence" value="ECO:0007669"/>
    <property type="project" value="UniProtKB-UniRule"/>
</dbReference>
<keyword evidence="3 5" id="KW-0689">Ribosomal protein</keyword>
<dbReference type="FunFam" id="2.40.50.140:FF:000003">
    <property type="entry name" value="50S ribosomal protein L2"/>
    <property type="match status" value="1"/>
</dbReference>
<comment type="subcellular location">
    <subcellularLocation>
        <location evidence="5">Plastid</location>
        <location evidence="5">Chloroplast</location>
    </subcellularLocation>
</comment>
<sequence length="277" mass="30224">MAIRLYRACTPGTRNRSVSGFDEIVRSKPQKVLTSGRCSKKGRNNRGIITSRHKGGGHKRSYRWIDFRRNKENVPGKIITIEYDPNRNSYICLVNYMDGEKRYILHPRGLTLGDTVISSSGAPISSGNALPLTKIPLGTSVHNIELTPGKGGQLVRAAGAAARVVAKEGGLATVRLPSGEVRLINQDCLATIGQVGNIDANNRTLGRAGSKRWLGKRPRVRGVAMNPVDHPHGGGEGRAPVGRKKPLTPWGRVALGGRNREKNKYSNIFILRRRGSN</sequence>
<geneLocation type="chloroplast" evidence="9"/>
<dbReference type="InterPro" id="IPR012340">
    <property type="entry name" value="NA-bd_OB-fold"/>
</dbReference>
<evidence type="ECO:0000313" key="9">
    <source>
        <dbReference type="EMBL" id="QXF60126.1"/>
    </source>
</evidence>
<keyword evidence="9" id="KW-0150">Chloroplast</keyword>
<feature type="region of interest" description="Disordered" evidence="6">
    <location>
        <begin position="35"/>
        <end position="58"/>
    </location>
</feature>
<reference evidence="9" key="1">
    <citation type="submission" date="2021-04" db="EMBL/GenBank/DDBJ databases">
        <title>Ophioglossum vulgatum chloroplast, complete genome.</title>
        <authorList>
            <person name="Hao J.J."/>
            <person name="Liang Y.Y."/>
            <person name="Ping J.J."/>
            <person name="Zhu M.M."/>
            <person name="Feng P.P."/>
            <person name="Su Y.Y."/>
            <person name="Wang T.T."/>
        </authorList>
    </citation>
    <scope>NUCLEOTIDE SEQUENCE</scope>
</reference>
<dbReference type="Gene3D" id="4.10.950.10">
    <property type="entry name" value="Ribosomal protein L2, domain 3"/>
    <property type="match status" value="1"/>
</dbReference>
<dbReference type="InterPro" id="IPR022671">
    <property type="entry name" value="Ribosomal_uL2_CS"/>
</dbReference>
<dbReference type="FunFam" id="2.30.30.30:FF:000001">
    <property type="entry name" value="50S ribosomal protein L2"/>
    <property type="match status" value="1"/>
</dbReference>
<dbReference type="GO" id="GO:0032543">
    <property type="term" value="P:mitochondrial translation"/>
    <property type="evidence" value="ECO:0007669"/>
    <property type="project" value="TreeGrafter"/>
</dbReference>
<dbReference type="SUPFAM" id="SSF50104">
    <property type="entry name" value="Translation proteins SH3-like domain"/>
    <property type="match status" value="1"/>
</dbReference>
<dbReference type="SUPFAM" id="SSF50249">
    <property type="entry name" value="Nucleic acid-binding proteins"/>
    <property type="match status" value="1"/>
</dbReference>
<dbReference type="NCBIfam" id="TIGR01171">
    <property type="entry name" value="rplB_bact"/>
    <property type="match status" value="1"/>
</dbReference>
<evidence type="ECO:0000256" key="2">
    <source>
        <dbReference type="ARBA" id="ARBA00011838"/>
    </source>
</evidence>
<protein>
    <recommendedName>
        <fullName evidence="5">Large ribosomal subunit protein uL2c</fullName>
    </recommendedName>
</protein>
<dbReference type="InterPro" id="IPR014722">
    <property type="entry name" value="Rib_uL2_dom2"/>
</dbReference>
<dbReference type="InterPro" id="IPR005880">
    <property type="entry name" value="Ribosomal_uL2_bac/org-type"/>
</dbReference>
<dbReference type="Gene3D" id="2.30.30.30">
    <property type="match status" value="1"/>
</dbReference>
<gene>
    <name evidence="5 9" type="primary">rpl2</name>
</gene>
<dbReference type="Pfam" id="PF03947">
    <property type="entry name" value="Ribosomal_L2_C"/>
    <property type="match status" value="1"/>
</dbReference>
<evidence type="ECO:0000256" key="4">
    <source>
        <dbReference type="ARBA" id="ARBA00023274"/>
    </source>
</evidence>
<dbReference type="Pfam" id="PF00181">
    <property type="entry name" value="Ribosomal_L2_N"/>
    <property type="match status" value="1"/>
</dbReference>